<evidence type="ECO:0000256" key="2">
    <source>
        <dbReference type="SAM" id="SignalP"/>
    </source>
</evidence>
<dbReference type="AlphaFoldDB" id="A0A512M846"/>
<accession>A0A512M846</accession>
<keyword evidence="4" id="KW-1185">Reference proteome</keyword>
<evidence type="ECO:0000256" key="1">
    <source>
        <dbReference type="SAM" id="MobiDB-lite"/>
    </source>
</evidence>
<organism evidence="3 4">
    <name type="scientific">Brevifollis gellanilyticus</name>
    <dbReference type="NCBI Taxonomy" id="748831"/>
    <lineage>
        <taxon>Bacteria</taxon>
        <taxon>Pseudomonadati</taxon>
        <taxon>Verrucomicrobiota</taxon>
        <taxon>Verrucomicrobiia</taxon>
        <taxon>Verrucomicrobiales</taxon>
        <taxon>Verrucomicrobiaceae</taxon>
    </lineage>
</organism>
<name>A0A512M846_9BACT</name>
<feature type="signal peptide" evidence="2">
    <location>
        <begin position="1"/>
        <end position="20"/>
    </location>
</feature>
<feature type="compositionally biased region" description="Low complexity" evidence="1">
    <location>
        <begin position="23"/>
        <end position="33"/>
    </location>
</feature>
<gene>
    <name evidence="3" type="ORF">BGE01nite_21950</name>
</gene>
<dbReference type="RefSeq" id="WP_146850489.1">
    <property type="nucleotide sequence ID" value="NZ_BKAG01000013.1"/>
</dbReference>
<sequence length="287" mass="29746">MKTHCLIALLLLAAGTSVRAQDAAPADGSAPAAQTPPEGGTTTIDAPAADQPPAAEEDGAAIPIAYDMSRYDSVWENNPFTRKVVPPAPTENNWGQDWALAGMFSHNGKIRVSIRNKQTNELKRITNEPKDGDEFKLVHANFNRSRKEASAELEKDGKTATLKYDENAAPVTINNTARPAGGGAGQQGVPGAQALPGRPGGQPMITKPLAPQSNGRVFNAPNLPGGMSAGQAGMVPGMGGNPATAAPMANGQVVQPGMNPNLPGNVPTISRRRQLIPAPVVAPQGNP</sequence>
<feature type="region of interest" description="Disordered" evidence="1">
    <location>
        <begin position="23"/>
        <end position="55"/>
    </location>
</feature>
<keyword evidence="2" id="KW-0732">Signal</keyword>
<feature type="chain" id="PRO_5022204948" description="SLA1 homology domain-containing protein" evidence="2">
    <location>
        <begin position="21"/>
        <end position="287"/>
    </location>
</feature>
<proteinExistence type="predicted"/>
<evidence type="ECO:0000313" key="3">
    <source>
        <dbReference type="EMBL" id="GEP42904.1"/>
    </source>
</evidence>
<comment type="caution">
    <text evidence="3">The sequence shown here is derived from an EMBL/GenBank/DDBJ whole genome shotgun (WGS) entry which is preliminary data.</text>
</comment>
<feature type="region of interest" description="Disordered" evidence="1">
    <location>
        <begin position="241"/>
        <end position="268"/>
    </location>
</feature>
<protein>
    <recommendedName>
        <fullName evidence="5">SLA1 homology domain-containing protein</fullName>
    </recommendedName>
</protein>
<dbReference type="Proteomes" id="UP000321577">
    <property type="component" value="Unassembled WGS sequence"/>
</dbReference>
<dbReference type="OrthoDB" id="9829516at2"/>
<evidence type="ECO:0000313" key="4">
    <source>
        <dbReference type="Proteomes" id="UP000321577"/>
    </source>
</evidence>
<dbReference type="EMBL" id="BKAG01000013">
    <property type="protein sequence ID" value="GEP42904.1"/>
    <property type="molecule type" value="Genomic_DNA"/>
</dbReference>
<reference evidence="3 4" key="1">
    <citation type="submission" date="2019-07" db="EMBL/GenBank/DDBJ databases">
        <title>Whole genome shotgun sequence of Brevifollis gellanilyticus NBRC 108608.</title>
        <authorList>
            <person name="Hosoyama A."/>
            <person name="Uohara A."/>
            <person name="Ohji S."/>
            <person name="Ichikawa N."/>
        </authorList>
    </citation>
    <scope>NUCLEOTIDE SEQUENCE [LARGE SCALE GENOMIC DNA]</scope>
    <source>
        <strain evidence="3 4">NBRC 108608</strain>
    </source>
</reference>
<evidence type="ECO:0008006" key="5">
    <source>
        <dbReference type="Google" id="ProtNLM"/>
    </source>
</evidence>
<feature type="compositionally biased region" description="Low complexity" evidence="1">
    <location>
        <begin position="45"/>
        <end position="54"/>
    </location>
</feature>